<comment type="caution">
    <text evidence="2">The sequence shown here is derived from an EMBL/GenBank/DDBJ whole genome shotgun (WGS) entry which is preliminary data.</text>
</comment>
<protein>
    <submittedName>
        <fullName evidence="2">Uncharacterized protein</fullName>
    </submittedName>
</protein>
<evidence type="ECO:0000313" key="1">
    <source>
        <dbReference type="EMBL" id="GFT03965.1"/>
    </source>
</evidence>
<evidence type="ECO:0000313" key="2">
    <source>
        <dbReference type="EMBL" id="GFT84123.1"/>
    </source>
</evidence>
<dbReference type="Proteomes" id="UP000887013">
    <property type="component" value="Unassembled WGS sequence"/>
</dbReference>
<dbReference type="EMBL" id="BMAW01102366">
    <property type="protein sequence ID" value="GFT03965.1"/>
    <property type="molecule type" value="Genomic_DNA"/>
</dbReference>
<evidence type="ECO:0000313" key="3">
    <source>
        <dbReference type="Proteomes" id="UP000887013"/>
    </source>
</evidence>
<dbReference type="AlphaFoldDB" id="A0A8X6PWG7"/>
<proteinExistence type="predicted"/>
<sequence length="102" mass="11805">MSESHLLRSHDNAQDWNVGSEFKKQLQCLRNTSVSATFEVSQRKSDDCSVSLLTHERQETQTEGLPSERKRKHRTFTIQMSLLRKRKCKPPLGIVLPILKDL</sequence>
<dbReference type="EMBL" id="BMAW01119328">
    <property type="protein sequence ID" value="GFT84123.1"/>
    <property type="molecule type" value="Genomic_DNA"/>
</dbReference>
<name>A0A8X6PWG7_NEPPI</name>
<gene>
    <name evidence="1" type="ORF">NPIL_293711</name>
    <name evidence="2" type="ORF">NPIL_410461</name>
</gene>
<keyword evidence="3" id="KW-1185">Reference proteome</keyword>
<organism evidence="2 3">
    <name type="scientific">Nephila pilipes</name>
    <name type="common">Giant wood spider</name>
    <name type="synonym">Nephila maculata</name>
    <dbReference type="NCBI Taxonomy" id="299642"/>
    <lineage>
        <taxon>Eukaryota</taxon>
        <taxon>Metazoa</taxon>
        <taxon>Ecdysozoa</taxon>
        <taxon>Arthropoda</taxon>
        <taxon>Chelicerata</taxon>
        <taxon>Arachnida</taxon>
        <taxon>Araneae</taxon>
        <taxon>Araneomorphae</taxon>
        <taxon>Entelegynae</taxon>
        <taxon>Araneoidea</taxon>
        <taxon>Nephilidae</taxon>
        <taxon>Nephila</taxon>
    </lineage>
</organism>
<accession>A0A8X6PWG7</accession>
<reference evidence="2" key="1">
    <citation type="submission" date="2020-08" db="EMBL/GenBank/DDBJ databases">
        <title>Multicomponent nature underlies the extraordinary mechanical properties of spider dragline silk.</title>
        <authorList>
            <person name="Kono N."/>
            <person name="Nakamura H."/>
            <person name="Mori M."/>
            <person name="Yoshida Y."/>
            <person name="Ohtoshi R."/>
            <person name="Malay A.D."/>
            <person name="Moran D.A.P."/>
            <person name="Tomita M."/>
            <person name="Numata K."/>
            <person name="Arakawa K."/>
        </authorList>
    </citation>
    <scope>NUCLEOTIDE SEQUENCE</scope>
</reference>